<feature type="transmembrane region" description="Helical" evidence="2">
    <location>
        <begin position="327"/>
        <end position="349"/>
    </location>
</feature>
<feature type="transmembrane region" description="Helical" evidence="2">
    <location>
        <begin position="604"/>
        <end position="629"/>
    </location>
</feature>
<dbReference type="Gene3D" id="3.40.50.1820">
    <property type="entry name" value="alpha/beta hydrolase"/>
    <property type="match status" value="1"/>
</dbReference>
<sequence length="928" mass="100558">MLTMEQTQGNESFGAADLVTVSCQGGTAASVIRPDIAPDRNDPRPRLDTGQSDLTVVSSPTCVLRRQLSAASLRPIAEDPDPSLDSGDTLRDTQPTAARQGKLPYMIGPCPGTRFHRPQAFICVLQVVLSALLVSGLMLCFTILFYVLGVAGALAFAADGPAIVVAIGIAALVFVLVDLVRSFSRTGGRMLMYVWSWQAETGKDGGSHGDMEASGGQRSMSNSWRVWMCVQWEAAVERLVVRLAKPRSRHQLELCQTKSPVMSPCPEAVTLENCAKLDPNSEASDQAASLHGARDTASHILAICFLGIFFFIPTVLVGSFVGYFAAISMIVFGSVAGTTLLIMLVNAFARLSRTSGIIKQLINGVPAERRLAIFVARSGFDTKKHIIPAISGYLAICFFSVFLIANMIQRPHLETTVPTTISLALATFFCLVRFRHTLLSWNRLPSFIRHLQGPAPSPHYFDSTSLRVPISILTLRAVSLALALACTMAVDAFQLINSPDSARYTIALLAPFSVVYLFASLALDFTLVHSFDSPRLGGLSVIGCLSLKCVIAGYMTIGGMGCTASFALAHAYLSINLRDSHSFWTFPTASTMPASPSNRSGRRFLIGAILVTLFILFASAVATIAGWFTDYKIRVPLPRDDPIFPSNATTISGPPRVAMPACYPLASLPGAGKLTPLDIVTLGSSVYMTNETEVNDFIRRNPRFNNRTRVVYWNGRKSKSDPPPARGRPRMAEIRWDEIPNLSVVAIRGTQSYEEMFQNLGYWLPSALIQASSHVGTLAVFWPRVLTSRLVAFLSSTFGLGELAFDRHVDAYVKDLLAQNRSVLLTGHSLGGAIGTVVGARHRVPAVAFGAPGLGFSYKAFGIELEAVAEWGVNIVMHGDPVASIDDQVGTVMGIPCTSNLPNHCHGWQSVMPNLMRTCYGYRQPEPW</sequence>
<protein>
    <recommendedName>
        <fullName evidence="3">Fungal lipase-type domain-containing protein</fullName>
    </recommendedName>
</protein>
<feature type="region of interest" description="Disordered" evidence="1">
    <location>
        <begin position="32"/>
        <end position="52"/>
    </location>
</feature>
<dbReference type="GO" id="GO:0006629">
    <property type="term" value="P:lipid metabolic process"/>
    <property type="evidence" value="ECO:0007669"/>
    <property type="project" value="InterPro"/>
</dbReference>
<comment type="caution">
    <text evidence="4">The sequence shown here is derived from an EMBL/GenBank/DDBJ whole genome shotgun (WGS) entry which is preliminary data.</text>
</comment>
<feature type="transmembrane region" description="Helical" evidence="2">
    <location>
        <begin position="502"/>
        <end position="528"/>
    </location>
</feature>
<feature type="compositionally biased region" description="Basic and acidic residues" evidence="1">
    <location>
        <begin position="36"/>
        <end position="47"/>
    </location>
</feature>
<keyword evidence="2" id="KW-0812">Transmembrane</keyword>
<proteinExistence type="predicted"/>
<feature type="transmembrane region" description="Helical" evidence="2">
    <location>
        <begin position="417"/>
        <end position="434"/>
    </location>
</feature>
<evidence type="ECO:0000256" key="1">
    <source>
        <dbReference type="SAM" id="MobiDB-lite"/>
    </source>
</evidence>
<organism evidence="4 5">
    <name type="scientific">Catenaria anguillulae PL171</name>
    <dbReference type="NCBI Taxonomy" id="765915"/>
    <lineage>
        <taxon>Eukaryota</taxon>
        <taxon>Fungi</taxon>
        <taxon>Fungi incertae sedis</taxon>
        <taxon>Blastocladiomycota</taxon>
        <taxon>Blastocladiomycetes</taxon>
        <taxon>Blastocladiales</taxon>
        <taxon>Catenariaceae</taxon>
        <taxon>Catenaria</taxon>
    </lineage>
</organism>
<feature type="non-terminal residue" evidence="4">
    <location>
        <position position="928"/>
    </location>
</feature>
<accession>A0A1Y2HLE6</accession>
<name>A0A1Y2HLE6_9FUNG</name>
<feature type="transmembrane region" description="Helical" evidence="2">
    <location>
        <begin position="300"/>
        <end position="321"/>
    </location>
</feature>
<dbReference type="SUPFAM" id="SSF53474">
    <property type="entry name" value="alpha/beta-Hydrolases"/>
    <property type="match status" value="1"/>
</dbReference>
<dbReference type="InterPro" id="IPR029058">
    <property type="entry name" value="AB_hydrolase_fold"/>
</dbReference>
<dbReference type="EMBL" id="MCFL01000027">
    <property type="protein sequence ID" value="ORZ34661.1"/>
    <property type="molecule type" value="Genomic_DNA"/>
</dbReference>
<gene>
    <name evidence="4" type="ORF">BCR44DRAFT_87948</name>
</gene>
<evidence type="ECO:0000313" key="5">
    <source>
        <dbReference type="Proteomes" id="UP000193411"/>
    </source>
</evidence>
<feature type="transmembrane region" description="Helical" evidence="2">
    <location>
        <begin position="160"/>
        <end position="180"/>
    </location>
</feature>
<keyword evidence="2" id="KW-1133">Transmembrane helix</keyword>
<evidence type="ECO:0000313" key="4">
    <source>
        <dbReference type="EMBL" id="ORZ34661.1"/>
    </source>
</evidence>
<reference evidence="4 5" key="1">
    <citation type="submission" date="2016-07" db="EMBL/GenBank/DDBJ databases">
        <title>Pervasive Adenine N6-methylation of Active Genes in Fungi.</title>
        <authorList>
            <consortium name="DOE Joint Genome Institute"/>
            <person name="Mondo S.J."/>
            <person name="Dannebaum R.O."/>
            <person name="Kuo R.C."/>
            <person name="Labutti K."/>
            <person name="Haridas S."/>
            <person name="Kuo A."/>
            <person name="Salamov A."/>
            <person name="Ahrendt S.R."/>
            <person name="Lipzen A."/>
            <person name="Sullivan W."/>
            <person name="Andreopoulos W.B."/>
            <person name="Clum A."/>
            <person name="Lindquist E."/>
            <person name="Daum C."/>
            <person name="Ramamoorthy G.K."/>
            <person name="Gryganskyi A."/>
            <person name="Culley D."/>
            <person name="Magnuson J.K."/>
            <person name="James T.Y."/>
            <person name="O'Malley M.A."/>
            <person name="Stajich J.E."/>
            <person name="Spatafora J.W."/>
            <person name="Visel A."/>
            <person name="Grigoriev I.V."/>
        </authorList>
    </citation>
    <scope>NUCLEOTIDE SEQUENCE [LARGE SCALE GENOMIC DNA]</scope>
    <source>
        <strain evidence="4 5">PL171</strain>
    </source>
</reference>
<evidence type="ECO:0000259" key="3">
    <source>
        <dbReference type="Pfam" id="PF01764"/>
    </source>
</evidence>
<keyword evidence="5" id="KW-1185">Reference proteome</keyword>
<feature type="domain" description="Fungal lipase-type" evidence="3">
    <location>
        <begin position="744"/>
        <end position="885"/>
    </location>
</feature>
<dbReference type="OrthoDB" id="58570at2759"/>
<feature type="region of interest" description="Disordered" evidence="1">
    <location>
        <begin position="75"/>
        <end position="95"/>
    </location>
</feature>
<dbReference type="InterPro" id="IPR002921">
    <property type="entry name" value="Fungal_lipase-type"/>
</dbReference>
<feature type="transmembrane region" description="Helical" evidence="2">
    <location>
        <begin position="386"/>
        <end position="405"/>
    </location>
</feature>
<dbReference type="Pfam" id="PF01764">
    <property type="entry name" value="Lipase_3"/>
    <property type="match status" value="1"/>
</dbReference>
<dbReference type="Proteomes" id="UP000193411">
    <property type="component" value="Unassembled WGS sequence"/>
</dbReference>
<feature type="transmembrane region" description="Helical" evidence="2">
    <location>
        <begin position="549"/>
        <end position="573"/>
    </location>
</feature>
<dbReference type="AlphaFoldDB" id="A0A1Y2HLE6"/>
<feature type="transmembrane region" description="Helical" evidence="2">
    <location>
        <begin position="121"/>
        <end position="148"/>
    </location>
</feature>
<evidence type="ECO:0000256" key="2">
    <source>
        <dbReference type="SAM" id="Phobius"/>
    </source>
</evidence>
<keyword evidence="2" id="KW-0472">Membrane</keyword>